<dbReference type="EMBL" id="AP022590">
    <property type="protein sequence ID" value="BBY35892.1"/>
    <property type="molecule type" value="Genomic_DNA"/>
</dbReference>
<evidence type="ECO:0000313" key="1">
    <source>
        <dbReference type="EMBL" id="BBY35892.1"/>
    </source>
</evidence>
<organism evidence="2 3">
    <name type="scientific">Mycobacterium mantenii</name>
    <dbReference type="NCBI Taxonomy" id="560555"/>
    <lineage>
        <taxon>Bacteria</taxon>
        <taxon>Bacillati</taxon>
        <taxon>Actinomycetota</taxon>
        <taxon>Actinomycetes</taxon>
        <taxon>Mycobacteriales</taxon>
        <taxon>Mycobacteriaceae</taxon>
        <taxon>Mycobacterium</taxon>
        <taxon>Mycobacterium avium complex (MAC)</taxon>
    </lineage>
</organism>
<evidence type="ECO:0000313" key="2">
    <source>
        <dbReference type="EMBL" id="BBY41674.1"/>
    </source>
</evidence>
<gene>
    <name evidence="1" type="ORF">MMAN_00260</name>
    <name evidence="2" type="ORF">MMAN_58080</name>
</gene>
<sequence length="90" mass="9767">MLGPVDVVAGGHQVHIIEHAAVGRLLPRKASKGVAFALEFESSEGPIDDREVNSDFLTQPEFFHDSGRRVVGMLNDEMVPQGDAYVVVAH</sequence>
<keyword evidence="3" id="KW-1185">Reference proteome</keyword>
<proteinExistence type="predicted"/>
<evidence type="ECO:0000313" key="3">
    <source>
        <dbReference type="Proteomes" id="UP000465812"/>
    </source>
</evidence>
<name>A0ABM7K1G8_MYCNT</name>
<accession>A0ABM7K1G8</accession>
<reference evidence="2" key="2">
    <citation type="submission" date="2020-02" db="EMBL/GenBank/DDBJ databases">
        <authorList>
            <person name="Matsumoto Y."/>
            <person name="Motooka D."/>
            <person name="Nakamura S."/>
        </authorList>
    </citation>
    <scope>NUCLEOTIDE SEQUENCE</scope>
    <source>
        <strain evidence="2">JCM 18113</strain>
    </source>
</reference>
<protein>
    <submittedName>
        <fullName evidence="2">Uncharacterized protein</fullName>
    </submittedName>
</protein>
<reference evidence="2 3" key="1">
    <citation type="journal article" date="2019" name="Emerg. Microbes Infect.">
        <title>Comprehensive subspecies identification of 175 nontuberculous mycobacteria species based on 7547 genomic profiles.</title>
        <authorList>
            <person name="Matsumoto Y."/>
            <person name="Kinjo T."/>
            <person name="Motooka D."/>
            <person name="Nabeya D."/>
            <person name="Jung N."/>
            <person name="Uechi K."/>
            <person name="Horii T."/>
            <person name="Iida T."/>
            <person name="Fujita J."/>
            <person name="Nakamura S."/>
        </authorList>
    </citation>
    <scope>NUCLEOTIDE SEQUENCE [LARGE SCALE GENOMIC DNA]</scope>
    <source>
        <strain evidence="2 3">JCM 18113</strain>
    </source>
</reference>
<dbReference type="EMBL" id="AP022590">
    <property type="protein sequence ID" value="BBY41674.1"/>
    <property type="molecule type" value="Genomic_DNA"/>
</dbReference>
<dbReference type="Proteomes" id="UP000465812">
    <property type="component" value="Chromosome"/>
</dbReference>